<accession>F1Q6B0</accession>
<feature type="compositionally biased region" description="Polar residues" evidence="2">
    <location>
        <begin position="719"/>
        <end position="737"/>
    </location>
</feature>
<feature type="compositionally biased region" description="Basic and acidic residues" evidence="2">
    <location>
        <begin position="807"/>
        <end position="822"/>
    </location>
</feature>
<feature type="compositionally biased region" description="Acidic residues" evidence="2">
    <location>
        <begin position="354"/>
        <end position="365"/>
    </location>
</feature>
<gene>
    <name evidence="4 6 7" type="primary">si:dkey-183p4.10</name>
</gene>
<dbReference type="EMBL" id="CR847543">
    <property type="status" value="NOT_ANNOTATED_CDS"/>
    <property type="molecule type" value="Genomic_DNA"/>
</dbReference>
<dbReference type="OrthoDB" id="8447412at2759"/>
<dbReference type="KEGG" id="dre:100005882"/>
<feature type="compositionally biased region" description="Acidic residues" evidence="2">
    <location>
        <begin position="833"/>
        <end position="849"/>
    </location>
</feature>
<feature type="region of interest" description="Disordered" evidence="2">
    <location>
        <begin position="559"/>
        <end position="580"/>
    </location>
</feature>
<keyword evidence="3" id="KW-1133">Transmembrane helix</keyword>
<dbReference type="OMA" id="LISYICM"/>
<dbReference type="HOGENOM" id="CLU_310991_0_0_1"/>
<evidence type="ECO:0000313" key="7">
    <source>
        <dbReference type="ZFIN" id="ZDB-GENE-081104-337"/>
    </source>
</evidence>
<feature type="compositionally biased region" description="Acidic residues" evidence="2">
    <location>
        <begin position="124"/>
        <end position="144"/>
    </location>
</feature>
<protein>
    <submittedName>
        <fullName evidence="6">Serine-aspartate repeat-containing protein F isoform X1</fullName>
    </submittedName>
    <submittedName>
        <fullName evidence="4">Si:dkey-183p4.10</fullName>
    </submittedName>
</protein>
<reference evidence="4" key="1">
    <citation type="submission" date="2011-07" db="UniProtKB">
        <authorList>
            <consortium name="Ensembl"/>
        </authorList>
    </citation>
    <scope>IDENTIFICATION</scope>
    <source>
        <strain evidence="4">Tuebingen</strain>
    </source>
</reference>
<name>F1Q6B0_DANRE</name>
<keyword evidence="5" id="KW-1185">Reference proteome</keyword>
<dbReference type="Ensembl" id="ENSDART00000111248.4">
    <property type="protein sequence ID" value="ENSDARP00000103899.2"/>
    <property type="gene ID" value="ENSDARG00000077907.6"/>
</dbReference>
<feature type="region of interest" description="Disordered" evidence="2">
    <location>
        <begin position="340"/>
        <end position="395"/>
    </location>
</feature>
<evidence type="ECO:0000256" key="2">
    <source>
        <dbReference type="SAM" id="MobiDB-lite"/>
    </source>
</evidence>
<keyword evidence="3" id="KW-0812">Transmembrane</keyword>
<dbReference type="RefSeq" id="XP_001344807.2">
    <property type="nucleotide sequence ID" value="XM_001344771.6"/>
</dbReference>
<dbReference type="GeneID" id="100005882"/>
<proteinExistence type="predicted"/>
<feature type="compositionally biased region" description="Polar residues" evidence="2">
    <location>
        <begin position="65"/>
        <end position="75"/>
    </location>
</feature>
<feature type="compositionally biased region" description="Acidic residues" evidence="2">
    <location>
        <begin position="302"/>
        <end position="315"/>
    </location>
</feature>
<feature type="compositionally biased region" description="Polar residues" evidence="2">
    <location>
        <begin position="112"/>
        <end position="122"/>
    </location>
</feature>
<feature type="transmembrane region" description="Helical" evidence="3">
    <location>
        <begin position="901"/>
        <end position="923"/>
    </location>
</feature>
<feature type="compositionally biased region" description="Acidic residues" evidence="2">
    <location>
        <begin position="54"/>
        <end position="64"/>
    </location>
</feature>
<feature type="compositionally biased region" description="Basic and acidic residues" evidence="2">
    <location>
        <begin position="145"/>
        <end position="161"/>
    </location>
</feature>
<reference evidence="4 5" key="2">
    <citation type="journal article" date="2013" name="Nature">
        <title>The zebrafish reference genome sequence and its relationship to the human genome.</title>
        <authorList>
            <consortium name="Genome Reference Consortium Zebrafish"/>
            <person name="Howe K."/>
            <person name="Clark M.D."/>
            <person name="Torroja C.F."/>
            <person name="Torrance J."/>
            <person name="Berthelot C."/>
            <person name="Muffato M."/>
            <person name="Collins J.E."/>
            <person name="Humphray S."/>
            <person name="McLaren K."/>
            <person name="Matthews L."/>
            <person name="McLaren S."/>
            <person name="Sealy I."/>
            <person name="Caccamo M."/>
            <person name="Churcher C."/>
            <person name="Scott C."/>
            <person name="Barrett J.C."/>
            <person name="Koch R."/>
            <person name="Rauch G.J."/>
            <person name="White S."/>
            <person name="Chow W."/>
            <person name="Kilian B."/>
            <person name="Quintais L.T."/>
            <person name="Guerra-Assuncao J.A."/>
            <person name="Zhou Y."/>
            <person name="Gu Y."/>
            <person name="Yen J."/>
            <person name="Vogel J.H."/>
            <person name="Eyre T."/>
            <person name="Redmond S."/>
            <person name="Banerjee R."/>
            <person name="Chi J."/>
            <person name="Fu B."/>
            <person name="Langley E."/>
            <person name="Maguire S.F."/>
            <person name="Laird G.K."/>
            <person name="Lloyd D."/>
            <person name="Kenyon E."/>
            <person name="Donaldson S."/>
            <person name="Sehra H."/>
            <person name="Almeida-King J."/>
            <person name="Loveland J."/>
            <person name="Trevanion S."/>
            <person name="Jones M."/>
            <person name="Quail M."/>
            <person name="Willey D."/>
            <person name="Hunt A."/>
            <person name="Burton J."/>
            <person name="Sims S."/>
            <person name="McLay K."/>
            <person name="Plumb B."/>
            <person name="Davis J."/>
            <person name="Clee C."/>
            <person name="Oliver K."/>
            <person name="Clark R."/>
            <person name="Riddle C."/>
            <person name="Elliot D."/>
            <person name="Eliott D."/>
            <person name="Threadgold G."/>
            <person name="Harden G."/>
            <person name="Ware D."/>
            <person name="Begum S."/>
            <person name="Mortimore B."/>
            <person name="Mortimer B."/>
            <person name="Kerry G."/>
            <person name="Heath P."/>
            <person name="Phillimore B."/>
            <person name="Tracey A."/>
            <person name="Corby N."/>
            <person name="Dunn M."/>
            <person name="Johnson C."/>
            <person name="Wood J."/>
            <person name="Clark S."/>
            <person name="Pelan S."/>
            <person name="Griffiths G."/>
            <person name="Smith M."/>
            <person name="Glithero R."/>
            <person name="Howden P."/>
            <person name="Barker N."/>
            <person name="Lloyd C."/>
            <person name="Stevens C."/>
            <person name="Harley J."/>
            <person name="Holt K."/>
            <person name="Panagiotidis G."/>
            <person name="Lovell J."/>
            <person name="Beasley H."/>
            <person name="Henderson C."/>
            <person name="Gordon D."/>
            <person name="Auger K."/>
            <person name="Wright D."/>
            <person name="Collins J."/>
            <person name="Raisen C."/>
            <person name="Dyer L."/>
            <person name="Leung K."/>
            <person name="Robertson L."/>
            <person name="Ambridge K."/>
            <person name="Leongamornlert D."/>
            <person name="McGuire S."/>
            <person name="Gilderthorp R."/>
            <person name="Griffiths C."/>
            <person name="Manthravadi D."/>
            <person name="Nichol S."/>
            <person name="Barker G."/>
            <person name="Whitehead S."/>
            <person name="Kay M."/>
            <person name="Brown J."/>
            <person name="Murnane C."/>
            <person name="Gray E."/>
            <person name="Humphries M."/>
            <person name="Sycamore N."/>
            <person name="Barker D."/>
            <person name="Saunders D."/>
            <person name="Wallis J."/>
            <person name="Babbage A."/>
            <person name="Hammond S."/>
            <person name="Mashreghi-Mohammadi M."/>
            <person name="Barr L."/>
            <person name="Martin S."/>
            <person name="Wray P."/>
            <person name="Ellington A."/>
            <person name="Matthews N."/>
            <person name="Ellwood M."/>
            <person name="Woodmansey R."/>
            <person name="Clark G."/>
            <person name="Cooper J."/>
            <person name="Cooper J."/>
            <person name="Tromans A."/>
            <person name="Grafham D."/>
            <person name="Skuce C."/>
            <person name="Pandian R."/>
            <person name="Andrews R."/>
            <person name="Harrison E."/>
            <person name="Kimberley A."/>
            <person name="Garnett J."/>
            <person name="Fosker N."/>
            <person name="Hall R."/>
            <person name="Garner P."/>
            <person name="Kelly D."/>
            <person name="Bird C."/>
            <person name="Palmer S."/>
            <person name="Gehring I."/>
            <person name="Berger A."/>
            <person name="Dooley C.M."/>
            <person name="Ersan-Urun Z."/>
            <person name="Eser C."/>
            <person name="Geiger H."/>
            <person name="Geisler M."/>
            <person name="Karotki L."/>
            <person name="Kirn A."/>
            <person name="Konantz J."/>
            <person name="Konantz M."/>
            <person name="Oberlander M."/>
            <person name="Rudolph-Geiger S."/>
            <person name="Teucke M."/>
            <person name="Lanz C."/>
            <person name="Raddatz G."/>
            <person name="Osoegawa K."/>
            <person name="Zhu B."/>
            <person name="Rapp A."/>
            <person name="Widaa S."/>
            <person name="Langford C."/>
            <person name="Yang F."/>
            <person name="Schuster S.C."/>
            <person name="Carter N.P."/>
            <person name="Harrow J."/>
            <person name="Ning Z."/>
            <person name="Herrero J."/>
            <person name="Searle S.M."/>
            <person name="Enright A."/>
            <person name="Geisler R."/>
            <person name="Plasterk R.H."/>
            <person name="Lee C."/>
            <person name="Westerfield M."/>
            <person name="de Jong P.J."/>
            <person name="Zon L.I."/>
            <person name="Postlethwait J.H."/>
            <person name="Nusslein-Volhard C."/>
            <person name="Hubbard T.J."/>
            <person name="Roest Crollius H."/>
            <person name="Rogers J."/>
            <person name="Stemple D.L."/>
        </authorList>
    </citation>
    <scope>NUCLEOTIDE SEQUENCE [LARGE SCALE GENOMIC DNA]</scope>
    <source>
        <strain evidence="4">Tuebingen</strain>
    </source>
</reference>
<sequence>MDQNIADFLTDAFPEPNFEHLHFDDDTAMAHSVDVSQDMPDMEDNEYSNKESSESDSEVDDDTTAENNINTSQNAPDMEDDNNSNQTSSESDYEVDFESKNSDRLHSDDDTTAANNINTPQNEADIENDNNSDQESSESDSEVDFESKNIERLHCDDETTTEHSINTPQNAADMQDNEKNNREYSGTEFDLDLECKNREEEIKNCPENNSDFSLDEQNMKPGSTLGGSLDDNNSDENKTPTQDQQLSLHDEESREDGFEDIHQAENDNMQKMALQKEPLLDLDTMRSHKKSTSHLLSHQMVDESENESSTSEEDTVELKSTKDDNKLYCLGSTLQDWPVESIEVQSGDELKEFTEDDLEREEEGLAEYPSDLSRSDSGDSGEGQTMDTKLDDGLGWSGEMKMEELTMSYQAVTLRKDAEDVSVDHADVPTCVKNEDLNETTTSRKSDDTLFRIKQVSFRDDHYSSEISIAGESPDFEIAANVQSKSSASYKNVQPEYDGDISCDGDYCKIQDEKPDLPFQTEKNKPTLLKQDHTFIEDFSTDVELKVGDVLVTDSEKCDVSSSSIHPGSKKGGLPERHSTETCSSKLYSSEACKSKDNSEDITVLLPGTFWSVMDEDNLKFDEYDWDINGEEALCDEEDSLLEDLENEGEGSERDWEKEKERIKAFNKYYNTVEGEENKDRTPLVTFCLEPKYSLYEEESDSSEEDLNTKCCMYEQHPSESSLFQDQSNNDNSRQASDTLENISALLRDEDNVMFDEYDYGIGEEEFYKTNSSKTILDDEDDFLEKLKIEIEREMQQERTEALNKFYEESGQEKHKVTDRSQKGLYGLHQDSQNEEDNESSEQESYTEEDTSRALKIKDQSDSDEPHERRLYTGRPKVLLKGLQRADKQLKEPRKRNKCVFLLRSVFALSLVTVVGLLSYSWATDNMDLLNTHVSSVFNMIQNRQ</sequence>
<accession>A0A8M1PSX2</accession>
<feature type="compositionally biased region" description="Polar residues" evidence="2">
    <location>
        <begin position="162"/>
        <end position="172"/>
    </location>
</feature>
<dbReference type="AGR" id="ZFIN:ZDB-GENE-081104-337"/>
<evidence type="ECO:0000313" key="6">
    <source>
        <dbReference type="RefSeq" id="XP_001344807.2"/>
    </source>
</evidence>
<evidence type="ECO:0000256" key="3">
    <source>
        <dbReference type="SAM" id="Phobius"/>
    </source>
</evidence>
<feature type="compositionally biased region" description="Basic and acidic residues" evidence="2">
    <location>
        <begin position="850"/>
        <end position="871"/>
    </location>
</feature>
<dbReference type="Proteomes" id="UP000000437">
    <property type="component" value="Chromosome 8"/>
</dbReference>
<feature type="compositionally biased region" description="Basic and acidic residues" evidence="2">
    <location>
        <begin position="193"/>
        <end position="204"/>
    </location>
</feature>
<dbReference type="Bgee" id="ENSDARG00000077907">
    <property type="expression patterns" value="Expressed in pharyngeal gill and 13 other cell types or tissues"/>
</dbReference>
<keyword evidence="3" id="KW-0472">Membrane</keyword>
<keyword evidence="1" id="KW-0175">Coiled coil</keyword>
<feature type="region of interest" description="Disordered" evidence="2">
    <location>
        <begin position="807"/>
        <end position="874"/>
    </location>
</feature>
<feature type="compositionally biased region" description="Basic and acidic residues" evidence="2">
    <location>
        <begin position="97"/>
        <end position="109"/>
    </location>
</feature>
<reference evidence="6" key="3">
    <citation type="submission" date="2025-04" db="UniProtKB">
        <authorList>
            <consortium name="RefSeq"/>
        </authorList>
    </citation>
    <scope>IDENTIFICATION</scope>
    <source>
        <strain evidence="6">Tuebingen</strain>
    </source>
</reference>
<evidence type="ECO:0000256" key="1">
    <source>
        <dbReference type="SAM" id="Coils"/>
    </source>
</evidence>
<evidence type="ECO:0000313" key="4">
    <source>
        <dbReference type="Ensembl" id="ENSDARP00000103899"/>
    </source>
</evidence>
<feature type="compositionally biased region" description="Basic and acidic residues" evidence="2">
    <location>
        <begin position="248"/>
        <end position="265"/>
    </location>
</feature>
<organism evidence="4">
    <name type="scientific">Danio rerio</name>
    <name type="common">Zebrafish</name>
    <name type="synonym">Brachydanio rerio</name>
    <dbReference type="NCBI Taxonomy" id="7955"/>
    <lineage>
        <taxon>Eukaryota</taxon>
        <taxon>Metazoa</taxon>
        <taxon>Chordata</taxon>
        <taxon>Craniata</taxon>
        <taxon>Vertebrata</taxon>
        <taxon>Euteleostomi</taxon>
        <taxon>Actinopterygii</taxon>
        <taxon>Neopterygii</taxon>
        <taxon>Teleostei</taxon>
        <taxon>Ostariophysi</taxon>
        <taxon>Cypriniformes</taxon>
        <taxon>Danionidae</taxon>
        <taxon>Danioninae</taxon>
        <taxon>Danio</taxon>
    </lineage>
</organism>
<feature type="compositionally biased region" description="Polar residues" evidence="2">
    <location>
        <begin position="206"/>
        <end position="216"/>
    </location>
</feature>
<evidence type="ECO:0000313" key="5">
    <source>
        <dbReference type="Proteomes" id="UP000000437"/>
    </source>
</evidence>
<dbReference type="ZFIN" id="ZDB-GENE-081104-337">
    <property type="gene designation" value="si:dkey-183p4.10"/>
</dbReference>
<dbReference type="PaxDb" id="7955-ENSDARP00000103899"/>
<dbReference type="AlphaFoldDB" id="F1Q6B0"/>
<feature type="region of interest" description="Disordered" evidence="2">
    <location>
        <begin position="718"/>
        <end position="737"/>
    </location>
</feature>
<feature type="coiled-coil region" evidence="1">
    <location>
        <begin position="628"/>
        <end position="662"/>
    </location>
</feature>
<feature type="region of interest" description="Disordered" evidence="2">
    <location>
        <begin position="29"/>
        <end position="319"/>
    </location>
</feature>